<reference evidence="1" key="1">
    <citation type="submission" date="2022-08" db="EMBL/GenBank/DDBJ databases">
        <title>Genome Sequence of Lecanicillium fungicola.</title>
        <authorList>
            <person name="Buettner E."/>
        </authorList>
    </citation>
    <scope>NUCLEOTIDE SEQUENCE</scope>
    <source>
        <strain evidence="1">Babe33</strain>
    </source>
</reference>
<dbReference type="Proteomes" id="UP001143910">
    <property type="component" value="Unassembled WGS sequence"/>
</dbReference>
<dbReference type="EMBL" id="JANJQO010000156">
    <property type="protein sequence ID" value="KAJ2981035.1"/>
    <property type="molecule type" value="Genomic_DNA"/>
</dbReference>
<sequence length="332" mass="35908">MNKSSIVLPRPWAQIEHGESEQSIRAPTEAEFVSVFGNKLGKASFIHTKYGNAAFYSLLPSGPAPADRKTPIDRVLFVHGVQTPALGLQPLASAVHTAFPYAHCVLVDLWGHGLSDTPIAPHSAAIFHGLIIELLGVLGWERAHFVGYSFGGSTVATFAARHTARLSSMVLIAPAGLLRASELTELENSYIKGGEGLEEKAQEWVIEFLEGGQLVVPPDWRERAARGEVVAEAIRDWQMKNHQGHLPSVVGVVRDGGVFDRQPEFTAAAKTGIDNFSILGELDPVCSEAALNEIGMTDVAVVPQVGHGLVREKVPEVSTCIAQFWKRVEEGK</sequence>
<keyword evidence="2" id="KW-1185">Reference proteome</keyword>
<protein>
    <submittedName>
        <fullName evidence="1">Uncharacterized protein</fullName>
    </submittedName>
</protein>
<organism evidence="1 2">
    <name type="scientific">Zarea fungicola</name>
    <dbReference type="NCBI Taxonomy" id="93591"/>
    <lineage>
        <taxon>Eukaryota</taxon>
        <taxon>Fungi</taxon>
        <taxon>Dikarya</taxon>
        <taxon>Ascomycota</taxon>
        <taxon>Pezizomycotina</taxon>
        <taxon>Sordariomycetes</taxon>
        <taxon>Hypocreomycetidae</taxon>
        <taxon>Hypocreales</taxon>
        <taxon>Cordycipitaceae</taxon>
        <taxon>Zarea</taxon>
    </lineage>
</organism>
<accession>A0ACC1NNX1</accession>
<comment type="caution">
    <text evidence="1">The sequence shown here is derived from an EMBL/GenBank/DDBJ whole genome shotgun (WGS) entry which is preliminary data.</text>
</comment>
<evidence type="ECO:0000313" key="1">
    <source>
        <dbReference type="EMBL" id="KAJ2981035.1"/>
    </source>
</evidence>
<gene>
    <name evidence="1" type="ORF">NQ176_g2272</name>
</gene>
<proteinExistence type="predicted"/>
<evidence type="ECO:0000313" key="2">
    <source>
        <dbReference type="Proteomes" id="UP001143910"/>
    </source>
</evidence>
<name>A0ACC1NNX1_9HYPO</name>